<protein>
    <submittedName>
        <fullName evidence="1">Uncharacterized protein</fullName>
    </submittedName>
</protein>
<name>A0A7J7EMJ6_DICBM</name>
<reference evidence="1 2" key="1">
    <citation type="journal article" date="2020" name="Mol. Biol. Evol.">
        <title>Interspecific Gene Flow and the Evolution of Specialization in Black and White Rhinoceros.</title>
        <authorList>
            <person name="Moodley Y."/>
            <person name="Westbury M.V."/>
            <person name="Russo I.M."/>
            <person name="Gopalakrishnan S."/>
            <person name="Rakotoarivelo A."/>
            <person name="Olsen R.A."/>
            <person name="Prost S."/>
            <person name="Tunstall T."/>
            <person name="Ryder O.A."/>
            <person name="Dalen L."/>
            <person name="Bruford M.W."/>
        </authorList>
    </citation>
    <scope>NUCLEOTIDE SEQUENCE [LARGE SCALE GENOMIC DNA]</scope>
    <source>
        <strain evidence="1">SBR-YM</strain>
        <tissue evidence="1">Skin</tissue>
    </source>
</reference>
<proteinExistence type="predicted"/>
<gene>
    <name evidence="1" type="ORF">HPG69_013880</name>
</gene>
<dbReference type="EMBL" id="JACDTQ010002604">
    <property type="protein sequence ID" value="KAF5916958.1"/>
    <property type="molecule type" value="Genomic_DNA"/>
</dbReference>
<dbReference type="Proteomes" id="UP000551758">
    <property type="component" value="Unassembled WGS sequence"/>
</dbReference>
<evidence type="ECO:0000313" key="2">
    <source>
        <dbReference type="Proteomes" id="UP000551758"/>
    </source>
</evidence>
<comment type="caution">
    <text evidence="1">The sequence shown here is derived from an EMBL/GenBank/DDBJ whole genome shotgun (WGS) entry which is preliminary data.</text>
</comment>
<accession>A0A7J7EMJ6</accession>
<organism evidence="1 2">
    <name type="scientific">Diceros bicornis minor</name>
    <name type="common">South-central black rhinoceros</name>
    <dbReference type="NCBI Taxonomy" id="77932"/>
    <lineage>
        <taxon>Eukaryota</taxon>
        <taxon>Metazoa</taxon>
        <taxon>Chordata</taxon>
        <taxon>Craniata</taxon>
        <taxon>Vertebrata</taxon>
        <taxon>Euteleostomi</taxon>
        <taxon>Mammalia</taxon>
        <taxon>Eutheria</taxon>
        <taxon>Laurasiatheria</taxon>
        <taxon>Perissodactyla</taxon>
        <taxon>Rhinocerotidae</taxon>
        <taxon>Diceros</taxon>
    </lineage>
</organism>
<keyword evidence="2" id="KW-1185">Reference proteome</keyword>
<evidence type="ECO:0000313" key="1">
    <source>
        <dbReference type="EMBL" id="KAF5916958.1"/>
    </source>
</evidence>
<dbReference type="AlphaFoldDB" id="A0A7J7EMJ6"/>
<sequence>MKRQPEKASQELIPGECFITSVKSLDKLRLWLWAEASIETSKEKALHWEKWSPYMQLERELRGKLQVKVESGQEVHLQSPEPGGGCLLCEGRSETHTTSCQNRSTRITLDSVTVSSFD</sequence>